<evidence type="ECO:0000259" key="2">
    <source>
        <dbReference type="Pfam" id="PF04773"/>
    </source>
</evidence>
<dbReference type="Proteomes" id="UP000541352">
    <property type="component" value="Unassembled WGS sequence"/>
</dbReference>
<proteinExistence type="predicted"/>
<reference evidence="4 5" key="1">
    <citation type="submission" date="2020-08" db="EMBL/GenBank/DDBJ databases">
        <title>Genomic Encyclopedia of Type Strains, Phase IV (KMG-IV): sequencing the most valuable type-strain genomes for metagenomic binning, comparative biology and taxonomic classification.</title>
        <authorList>
            <person name="Goeker M."/>
        </authorList>
    </citation>
    <scope>NUCLEOTIDE SEQUENCE [LARGE SCALE GENOMIC DNA]</scope>
    <source>
        <strain evidence="4 5">DSM 17976</strain>
    </source>
</reference>
<feature type="transmembrane region" description="Helical" evidence="1">
    <location>
        <begin position="93"/>
        <end position="114"/>
    </location>
</feature>
<keyword evidence="5" id="KW-1185">Reference proteome</keyword>
<dbReference type="Pfam" id="PF16344">
    <property type="entry name" value="FecR_C"/>
    <property type="match status" value="1"/>
</dbReference>
<comment type="caution">
    <text evidence="4">The sequence shown here is derived from an EMBL/GenBank/DDBJ whole genome shotgun (WGS) entry which is preliminary data.</text>
</comment>
<dbReference type="InterPro" id="IPR012373">
    <property type="entry name" value="Ferrdict_sens_TM"/>
</dbReference>
<feature type="domain" description="Protein FecR C-terminal" evidence="3">
    <location>
        <begin position="264"/>
        <end position="330"/>
    </location>
</feature>
<dbReference type="Gene3D" id="3.55.50.30">
    <property type="match status" value="1"/>
</dbReference>
<dbReference type="EMBL" id="JACIBY010000006">
    <property type="protein sequence ID" value="MBB3839333.1"/>
    <property type="molecule type" value="Genomic_DNA"/>
</dbReference>
<evidence type="ECO:0000256" key="1">
    <source>
        <dbReference type="SAM" id="Phobius"/>
    </source>
</evidence>
<dbReference type="Gene3D" id="2.60.120.1440">
    <property type="match status" value="1"/>
</dbReference>
<sequence length="335" mass="38589">MKQDISKELIFSHFAHKSSPLQRKMIDEWLQIEANEEQYFAWLEEWEQTHPQYLPQSELALENYEAFLEANPHTHLQAELAASEPVVSSNRRYWFRWLAAASVVLVLGGVGWLFRGSLLYQTYQTAFGETKSLLLPDGSKVTLNANSLLRLPRFGFGTKNREVFLKGEASFSVTHTPDHQKFVVKTNKQFEVVVLGTEFSVYARQRISKVVLSKGKVQVRYQQGRTQKQIVLTPGDLVTLDRENNMDKKAVSHPQNYAAWEQKRFVFEETSLQDVAYLLQENYGLEVEIKDKDLSERVIMGSFRAENVDQLLQSISELLDISVVRQGNRVQLSDK</sequence>
<keyword evidence="1" id="KW-0472">Membrane</keyword>
<keyword evidence="1" id="KW-0812">Transmembrane</keyword>
<dbReference type="PANTHER" id="PTHR30273">
    <property type="entry name" value="PERIPLASMIC SIGNAL SENSOR AND SIGMA FACTOR ACTIVATOR FECR-RELATED"/>
    <property type="match status" value="1"/>
</dbReference>
<dbReference type="InterPro" id="IPR006860">
    <property type="entry name" value="FecR"/>
</dbReference>
<dbReference type="Pfam" id="PF04773">
    <property type="entry name" value="FecR"/>
    <property type="match status" value="1"/>
</dbReference>
<evidence type="ECO:0000313" key="4">
    <source>
        <dbReference type="EMBL" id="MBB3839333.1"/>
    </source>
</evidence>
<accession>A0A7W5ZM01</accession>
<dbReference type="RefSeq" id="WP_183975491.1">
    <property type="nucleotide sequence ID" value="NZ_JACIBY010000006.1"/>
</dbReference>
<feature type="domain" description="FecR protein" evidence="2">
    <location>
        <begin position="122"/>
        <end position="218"/>
    </location>
</feature>
<protein>
    <submittedName>
        <fullName evidence="4">Ferric-dicitrate binding protein FerR (Iron transport regulator)</fullName>
    </submittedName>
</protein>
<dbReference type="GO" id="GO:0016989">
    <property type="term" value="F:sigma factor antagonist activity"/>
    <property type="evidence" value="ECO:0007669"/>
    <property type="project" value="TreeGrafter"/>
</dbReference>
<gene>
    <name evidence="4" type="ORF">FHS57_003339</name>
</gene>
<dbReference type="InterPro" id="IPR032508">
    <property type="entry name" value="FecR_C"/>
</dbReference>
<dbReference type="AlphaFoldDB" id="A0A7W5ZM01"/>
<keyword evidence="1" id="KW-1133">Transmembrane helix</keyword>
<dbReference type="PIRSF" id="PIRSF018266">
    <property type="entry name" value="FecR"/>
    <property type="match status" value="1"/>
</dbReference>
<evidence type="ECO:0000259" key="3">
    <source>
        <dbReference type="Pfam" id="PF16344"/>
    </source>
</evidence>
<name>A0A7W5ZM01_9BACT</name>
<evidence type="ECO:0000313" key="5">
    <source>
        <dbReference type="Proteomes" id="UP000541352"/>
    </source>
</evidence>
<organism evidence="4 5">
    <name type="scientific">Runella defluvii</name>
    <dbReference type="NCBI Taxonomy" id="370973"/>
    <lineage>
        <taxon>Bacteria</taxon>
        <taxon>Pseudomonadati</taxon>
        <taxon>Bacteroidota</taxon>
        <taxon>Cytophagia</taxon>
        <taxon>Cytophagales</taxon>
        <taxon>Spirosomataceae</taxon>
        <taxon>Runella</taxon>
    </lineage>
</organism>
<dbReference type="PANTHER" id="PTHR30273:SF2">
    <property type="entry name" value="PROTEIN FECR"/>
    <property type="match status" value="1"/>
</dbReference>